<dbReference type="Proteomes" id="UP000887563">
    <property type="component" value="Unplaced"/>
</dbReference>
<evidence type="ECO:0000313" key="4">
    <source>
        <dbReference type="WBParaSite" id="Minc3s00451g12523"/>
    </source>
</evidence>
<keyword evidence="2" id="KW-0472">Membrane</keyword>
<keyword evidence="2" id="KW-1133">Transmembrane helix</keyword>
<proteinExistence type="predicted"/>
<evidence type="ECO:0000256" key="1">
    <source>
        <dbReference type="SAM" id="MobiDB-lite"/>
    </source>
</evidence>
<dbReference type="AlphaFoldDB" id="A0A914LEI8"/>
<organism evidence="3 4">
    <name type="scientific">Meloidogyne incognita</name>
    <name type="common">Southern root-knot nematode worm</name>
    <name type="synonym">Oxyuris incognita</name>
    <dbReference type="NCBI Taxonomy" id="6306"/>
    <lineage>
        <taxon>Eukaryota</taxon>
        <taxon>Metazoa</taxon>
        <taxon>Ecdysozoa</taxon>
        <taxon>Nematoda</taxon>
        <taxon>Chromadorea</taxon>
        <taxon>Rhabditida</taxon>
        <taxon>Tylenchina</taxon>
        <taxon>Tylenchomorpha</taxon>
        <taxon>Tylenchoidea</taxon>
        <taxon>Meloidogynidae</taxon>
        <taxon>Meloidogyninae</taxon>
        <taxon>Meloidogyne</taxon>
        <taxon>Meloidogyne incognita group</taxon>
    </lineage>
</organism>
<accession>A0A914LEI8</accession>
<protein>
    <submittedName>
        <fullName evidence="4">Candidate secreted effector</fullName>
    </submittedName>
</protein>
<keyword evidence="2" id="KW-0812">Transmembrane</keyword>
<sequence>MPSWSEIFFVAFVFATGYIIGYFELLKIVVVKEGRKKKPPHGTPGRSDHRIEQRRRDDSLFQEMGGSNVEGI</sequence>
<evidence type="ECO:0000256" key="2">
    <source>
        <dbReference type="SAM" id="Phobius"/>
    </source>
</evidence>
<feature type="compositionally biased region" description="Basic and acidic residues" evidence="1">
    <location>
        <begin position="46"/>
        <end position="59"/>
    </location>
</feature>
<evidence type="ECO:0000313" key="3">
    <source>
        <dbReference type="Proteomes" id="UP000887563"/>
    </source>
</evidence>
<feature type="region of interest" description="Disordered" evidence="1">
    <location>
        <begin position="35"/>
        <end position="72"/>
    </location>
</feature>
<feature type="transmembrane region" description="Helical" evidence="2">
    <location>
        <begin position="6"/>
        <end position="30"/>
    </location>
</feature>
<reference evidence="4" key="1">
    <citation type="submission" date="2022-11" db="UniProtKB">
        <authorList>
            <consortium name="WormBaseParasite"/>
        </authorList>
    </citation>
    <scope>IDENTIFICATION</scope>
</reference>
<keyword evidence="3" id="KW-1185">Reference proteome</keyword>
<dbReference type="WBParaSite" id="Minc3s00451g12523">
    <property type="protein sequence ID" value="Minc3s00451g12523"/>
    <property type="gene ID" value="Minc3s00451g12523"/>
</dbReference>
<name>A0A914LEI8_MELIC</name>